<keyword evidence="2" id="KW-1185">Reference proteome</keyword>
<protein>
    <submittedName>
        <fullName evidence="1">Uncharacterized protein</fullName>
    </submittedName>
</protein>
<dbReference type="Proteomes" id="UP000247454">
    <property type="component" value="Unassembled WGS sequence"/>
</dbReference>
<reference evidence="1 2" key="1">
    <citation type="submission" date="2018-06" db="EMBL/GenBank/DDBJ databases">
        <title>Genomic Encyclopedia of Type Strains, Phase III (KMG-III): the genomes of soil and plant-associated and newly described type strains.</title>
        <authorList>
            <person name="Whitman W."/>
        </authorList>
    </citation>
    <scope>NUCLEOTIDE SEQUENCE [LARGE SCALE GENOMIC DNA]</scope>
    <source>
        <strain evidence="1 2">ORS 1419</strain>
    </source>
</reference>
<comment type="caution">
    <text evidence="1">The sequence shown here is derived from an EMBL/GenBank/DDBJ whole genome shotgun (WGS) entry which is preliminary data.</text>
</comment>
<name>A0A318T246_9HYPH</name>
<gene>
    <name evidence="1" type="ORF">C7477_11825</name>
</gene>
<dbReference type="RefSeq" id="WP_110753212.1">
    <property type="nucleotide sequence ID" value="NZ_QJTF01000018.1"/>
</dbReference>
<accession>A0A318T246</accession>
<dbReference type="AlphaFoldDB" id="A0A318T246"/>
<sequence>METLETLNEELTRAETELFCADMIDDSARRDRERSRWKDRVEELKQKIAAAEKEDTAIATIDLEAVWVGEPDEDGLTPCQAIVADVAGQFKEKPALLVWVLTEMAIDLNHTPVSDREMWLQKFASSLDPDTRNLISHLHEAGKAGAI</sequence>
<evidence type="ECO:0000313" key="2">
    <source>
        <dbReference type="Proteomes" id="UP000247454"/>
    </source>
</evidence>
<dbReference type="EMBL" id="QJTF01000018">
    <property type="protein sequence ID" value="PYE86887.1"/>
    <property type="molecule type" value="Genomic_DNA"/>
</dbReference>
<organism evidence="1 2">
    <name type="scientific">Phyllobacterium leguminum</name>
    <dbReference type="NCBI Taxonomy" id="314237"/>
    <lineage>
        <taxon>Bacteria</taxon>
        <taxon>Pseudomonadati</taxon>
        <taxon>Pseudomonadota</taxon>
        <taxon>Alphaproteobacteria</taxon>
        <taxon>Hyphomicrobiales</taxon>
        <taxon>Phyllobacteriaceae</taxon>
        <taxon>Phyllobacterium</taxon>
    </lineage>
</organism>
<evidence type="ECO:0000313" key="1">
    <source>
        <dbReference type="EMBL" id="PYE86887.1"/>
    </source>
</evidence>
<proteinExistence type="predicted"/>